<dbReference type="InterPro" id="IPR050958">
    <property type="entry name" value="Cell_Adh-Cytoskel_Orgn"/>
</dbReference>
<evidence type="ECO:0000256" key="5">
    <source>
        <dbReference type="ARBA" id="ARBA00022889"/>
    </source>
</evidence>
<keyword evidence="8" id="KW-1015">Disulfide bond</keyword>
<dbReference type="PANTHER" id="PTHR45080">
    <property type="entry name" value="CONTACTIN 5"/>
    <property type="match status" value="1"/>
</dbReference>
<dbReference type="InterPro" id="IPR007110">
    <property type="entry name" value="Ig-like_dom"/>
</dbReference>
<evidence type="ECO:0000256" key="3">
    <source>
        <dbReference type="ARBA" id="ARBA00022729"/>
    </source>
</evidence>
<evidence type="ECO:0000313" key="11">
    <source>
        <dbReference type="EMBL" id="KAH9364292.1"/>
    </source>
</evidence>
<evidence type="ECO:0000313" key="12">
    <source>
        <dbReference type="Proteomes" id="UP000821853"/>
    </source>
</evidence>
<dbReference type="Gene3D" id="2.60.40.10">
    <property type="entry name" value="Immunoglobulins"/>
    <property type="match status" value="1"/>
</dbReference>
<accession>A0A9J6FQD4</accession>
<dbReference type="VEuPathDB" id="VectorBase:HLOH_050385"/>
<protein>
    <recommendedName>
        <fullName evidence="10">Ig-like domain-containing protein</fullName>
    </recommendedName>
</protein>
<evidence type="ECO:0000256" key="4">
    <source>
        <dbReference type="ARBA" id="ARBA00022737"/>
    </source>
</evidence>
<dbReference type="GO" id="GO:0005886">
    <property type="term" value="C:plasma membrane"/>
    <property type="evidence" value="ECO:0007669"/>
    <property type="project" value="TreeGrafter"/>
</dbReference>
<comment type="subcellular location">
    <subcellularLocation>
        <location evidence="1">Membrane</location>
        <topology evidence="1">Single-pass membrane protein</topology>
    </subcellularLocation>
</comment>
<dbReference type="PROSITE" id="PS50835">
    <property type="entry name" value="IG_LIKE"/>
    <property type="match status" value="1"/>
</dbReference>
<keyword evidence="6" id="KW-1133">Transmembrane helix</keyword>
<evidence type="ECO:0000259" key="10">
    <source>
        <dbReference type="PROSITE" id="PS50835"/>
    </source>
</evidence>
<dbReference type="PANTHER" id="PTHR45080:SF8">
    <property type="entry name" value="IG-LIKE DOMAIN-CONTAINING PROTEIN"/>
    <property type="match status" value="1"/>
</dbReference>
<reference evidence="11 12" key="1">
    <citation type="journal article" date="2020" name="Cell">
        <title>Large-Scale Comparative Analyses of Tick Genomes Elucidate Their Genetic Diversity and Vector Capacities.</title>
        <authorList>
            <consortium name="Tick Genome and Microbiome Consortium (TIGMIC)"/>
            <person name="Jia N."/>
            <person name="Wang J."/>
            <person name="Shi W."/>
            <person name="Du L."/>
            <person name="Sun Y."/>
            <person name="Zhan W."/>
            <person name="Jiang J.F."/>
            <person name="Wang Q."/>
            <person name="Zhang B."/>
            <person name="Ji P."/>
            <person name="Bell-Sakyi L."/>
            <person name="Cui X.M."/>
            <person name="Yuan T.T."/>
            <person name="Jiang B.G."/>
            <person name="Yang W.F."/>
            <person name="Lam T.T."/>
            <person name="Chang Q.C."/>
            <person name="Ding S.J."/>
            <person name="Wang X.J."/>
            <person name="Zhu J.G."/>
            <person name="Ruan X.D."/>
            <person name="Zhao L."/>
            <person name="Wei J.T."/>
            <person name="Ye R.Z."/>
            <person name="Que T.C."/>
            <person name="Du C.H."/>
            <person name="Zhou Y.H."/>
            <person name="Cheng J.X."/>
            <person name="Dai P.F."/>
            <person name="Guo W.B."/>
            <person name="Han X.H."/>
            <person name="Huang E.J."/>
            <person name="Li L.F."/>
            <person name="Wei W."/>
            <person name="Gao Y.C."/>
            <person name="Liu J.Z."/>
            <person name="Shao H.Z."/>
            <person name="Wang X."/>
            <person name="Wang C.C."/>
            <person name="Yang T.C."/>
            <person name="Huo Q.B."/>
            <person name="Li W."/>
            <person name="Chen H.Y."/>
            <person name="Chen S.E."/>
            <person name="Zhou L.G."/>
            <person name="Ni X.B."/>
            <person name="Tian J.H."/>
            <person name="Sheng Y."/>
            <person name="Liu T."/>
            <person name="Pan Y.S."/>
            <person name="Xia L.Y."/>
            <person name="Li J."/>
            <person name="Zhao F."/>
            <person name="Cao W.C."/>
        </authorList>
    </citation>
    <scope>NUCLEOTIDE SEQUENCE [LARGE SCALE GENOMIC DNA]</scope>
    <source>
        <strain evidence="11">HaeL-2018</strain>
    </source>
</reference>
<organism evidence="11 12">
    <name type="scientific">Haemaphysalis longicornis</name>
    <name type="common">Bush tick</name>
    <dbReference type="NCBI Taxonomy" id="44386"/>
    <lineage>
        <taxon>Eukaryota</taxon>
        <taxon>Metazoa</taxon>
        <taxon>Ecdysozoa</taxon>
        <taxon>Arthropoda</taxon>
        <taxon>Chelicerata</taxon>
        <taxon>Arachnida</taxon>
        <taxon>Acari</taxon>
        <taxon>Parasitiformes</taxon>
        <taxon>Ixodida</taxon>
        <taxon>Ixodoidea</taxon>
        <taxon>Ixodidae</taxon>
        <taxon>Haemaphysalinae</taxon>
        <taxon>Haemaphysalis</taxon>
    </lineage>
</organism>
<comment type="caution">
    <text evidence="11">The sequence shown here is derived from an EMBL/GenBank/DDBJ whole genome shotgun (WGS) entry which is preliminary data.</text>
</comment>
<feature type="domain" description="Ig-like" evidence="10">
    <location>
        <begin position="1"/>
        <end position="91"/>
    </location>
</feature>
<sequence>MPFSFDKNIALGEKTVLTCAVTRGTGPYEIRWTHEGIPVGNTNSKYATPVTGNIATLTIEKVSAEDVGNYTCIVTNDVGRDDRDCDAPGSR</sequence>
<name>A0A9J6FQD4_HAELO</name>
<dbReference type="FunFam" id="2.60.40.10:FF:000017">
    <property type="entry name" value="Down syndrome cell adhesion molecule b"/>
    <property type="match status" value="1"/>
</dbReference>
<keyword evidence="4" id="KW-0677">Repeat</keyword>
<evidence type="ECO:0000256" key="8">
    <source>
        <dbReference type="ARBA" id="ARBA00023157"/>
    </source>
</evidence>
<dbReference type="InterPro" id="IPR013783">
    <property type="entry name" value="Ig-like_fold"/>
</dbReference>
<dbReference type="InterPro" id="IPR013098">
    <property type="entry name" value="Ig_I-set"/>
</dbReference>
<keyword evidence="12" id="KW-1185">Reference proteome</keyword>
<dbReference type="OrthoDB" id="6513259at2759"/>
<dbReference type="Proteomes" id="UP000821853">
    <property type="component" value="Chromosome 10"/>
</dbReference>
<keyword evidence="2" id="KW-0812">Transmembrane</keyword>
<keyword evidence="9" id="KW-0393">Immunoglobulin domain</keyword>
<evidence type="ECO:0000256" key="1">
    <source>
        <dbReference type="ARBA" id="ARBA00004167"/>
    </source>
</evidence>
<evidence type="ECO:0000256" key="6">
    <source>
        <dbReference type="ARBA" id="ARBA00022989"/>
    </source>
</evidence>
<evidence type="ECO:0000256" key="7">
    <source>
        <dbReference type="ARBA" id="ARBA00023136"/>
    </source>
</evidence>
<gene>
    <name evidence="11" type="ORF">HPB48_008470</name>
</gene>
<dbReference type="AlphaFoldDB" id="A0A9J6FQD4"/>
<keyword evidence="7" id="KW-0472">Membrane</keyword>
<evidence type="ECO:0000256" key="2">
    <source>
        <dbReference type="ARBA" id="ARBA00022692"/>
    </source>
</evidence>
<dbReference type="SUPFAM" id="SSF48726">
    <property type="entry name" value="Immunoglobulin"/>
    <property type="match status" value="1"/>
</dbReference>
<keyword evidence="3" id="KW-0732">Signal</keyword>
<evidence type="ECO:0000256" key="9">
    <source>
        <dbReference type="ARBA" id="ARBA00023319"/>
    </source>
</evidence>
<dbReference type="SMART" id="SM00408">
    <property type="entry name" value="IGc2"/>
    <property type="match status" value="1"/>
</dbReference>
<keyword evidence="5" id="KW-0130">Cell adhesion</keyword>
<dbReference type="InterPro" id="IPR003598">
    <property type="entry name" value="Ig_sub2"/>
</dbReference>
<dbReference type="InterPro" id="IPR036179">
    <property type="entry name" value="Ig-like_dom_sf"/>
</dbReference>
<dbReference type="EMBL" id="JABSTR010000002">
    <property type="protein sequence ID" value="KAH9364292.1"/>
    <property type="molecule type" value="Genomic_DNA"/>
</dbReference>
<proteinExistence type="predicted"/>
<dbReference type="GO" id="GO:0007156">
    <property type="term" value="P:homophilic cell adhesion via plasma membrane adhesion molecules"/>
    <property type="evidence" value="ECO:0007669"/>
    <property type="project" value="TreeGrafter"/>
</dbReference>
<dbReference type="Pfam" id="PF07679">
    <property type="entry name" value="I-set"/>
    <property type="match status" value="1"/>
</dbReference>